<dbReference type="eggNOG" id="ENOG502SBDA">
    <property type="taxonomic scope" value="Eukaryota"/>
</dbReference>
<feature type="domain" description="TECPR1-like DysF" evidence="2">
    <location>
        <begin position="186"/>
        <end position="311"/>
    </location>
</feature>
<keyword evidence="4" id="KW-1185">Reference proteome</keyword>
<reference evidence="3 4" key="1">
    <citation type="journal article" date="2011" name="PLoS Pathog.">
        <title>Endophytic Life Strategies Decoded by Genome and Transcriptome Analyses of the Mutualistic Root Symbiont Piriformospora indica.</title>
        <authorList>
            <person name="Zuccaro A."/>
            <person name="Lahrmann U."/>
            <person name="Guldener U."/>
            <person name="Langen G."/>
            <person name="Pfiffi S."/>
            <person name="Biedenkopf D."/>
            <person name="Wong P."/>
            <person name="Samans B."/>
            <person name="Grimm C."/>
            <person name="Basiewicz M."/>
            <person name="Murat C."/>
            <person name="Martin F."/>
            <person name="Kogel K.H."/>
        </authorList>
    </citation>
    <scope>NUCLEOTIDE SEQUENCE [LARGE SCALE GENOMIC DNA]</scope>
    <source>
        <strain evidence="3 4">DSM 11827</strain>
    </source>
</reference>
<dbReference type="AlphaFoldDB" id="G4TWG5"/>
<evidence type="ECO:0000313" key="3">
    <source>
        <dbReference type="EMBL" id="CCA75658.1"/>
    </source>
</evidence>
<protein>
    <recommendedName>
        <fullName evidence="2">TECPR1-like DysF domain-containing protein</fullName>
    </recommendedName>
</protein>
<evidence type="ECO:0000259" key="2">
    <source>
        <dbReference type="Pfam" id="PF06398"/>
    </source>
</evidence>
<accession>G4TWG5</accession>
<feature type="compositionally biased region" description="Basic and acidic residues" evidence="1">
    <location>
        <begin position="326"/>
        <end position="337"/>
    </location>
</feature>
<evidence type="ECO:0000256" key="1">
    <source>
        <dbReference type="SAM" id="MobiDB-lite"/>
    </source>
</evidence>
<dbReference type="OrthoDB" id="72441at2759"/>
<name>G4TWG5_SERID</name>
<dbReference type="EMBL" id="CAFZ01000493">
    <property type="protein sequence ID" value="CCA75658.1"/>
    <property type="molecule type" value="Genomic_DNA"/>
</dbReference>
<proteinExistence type="predicted"/>
<organism evidence="3 4">
    <name type="scientific">Serendipita indica (strain DSM 11827)</name>
    <name type="common">Root endophyte fungus</name>
    <name type="synonym">Piriformospora indica</name>
    <dbReference type="NCBI Taxonomy" id="1109443"/>
    <lineage>
        <taxon>Eukaryota</taxon>
        <taxon>Fungi</taxon>
        <taxon>Dikarya</taxon>
        <taxon>Basidiomycota</taxon>
        <taxon>Agaricomycotina</taxon>
        <taxon>Agaricomycetes</taxon>
        <taxon>Sebacinales</taxon>
        <taxon>Serendipitaceae</taxon>
        <taxon>Serendipita</taxon>
    </lineage>
</organism>
<evidence type="ECO:0000313" key="4">
    <source>
        <dbReference type="Proteomes" id="UP000007148"/>
    </source>
</evidence>
<dbReference type="STRING" id="1109443.G4TWG5"/>
<dbReference type="GO" id="GO:0005778">
    <property type="term" value="C:peroxisomal membrane"/>
    <property type="evidence" value="ECO:0007669"/>
    <property type="project" value="UniProtKB-ARBA"/>
</dbReference>
<sequence>MASPAVSNNSQQIASTSNSYLSSPTKEPLSSKTDISKDEPVSPPPPSRKDSDTAQLVEAELANRLNKGGWKRLSLSHSPLTPMTPYFRRTKTPVTPADTEGPEPGQTDERAVREGGAPPSSGIAEGVQRAKSGRTGADEDSNGERSRLRKRATVLRQATDASGSVELDGLTRVNTRLAMQKLGGQKALYRYMDVYENQRGWARLGSFKFSSRALKIFFHYNDPAPFTKFELTENGLEEVDLPYNSLSEVQLPSADWSWHSPEWMIDMAGDGITSYDGFQYNTHFRTKSWSPIVPKWHSYIVTCVRRRRWLRLMVYLPSISAALPDKDGKYHPPERHIPTASEPTSPWPGGYSAGNTPIDAETGPQDGDDDDRRGRSPRSPGPSASQFDTQDVWRGNAYDWSRCHAALKTLRSDGRRLELWRAWTGDLGEDSEEVDMTGMGRLSLERKRVTGEDDSLTNKLGVVQVSRDNEDQAVSKKGKGKWARGVRWTEDIVFGRGSTMRIKHEAGENGEEKRVLSEFMTDEPLEVDSSRAPREYISNVLKYHAEDILALFIYPDSRSKFHDILQRTGLLEAIPKDVSFTYSKDFRERVEV</sequence>
<dbReference type="Pfam" id="PF06398">
    <property type="entry name" value="Pex24p"/>
    <property type="match status" value="1"/>
</dbReference>
<comment type="caution">
    <text evidence="3">The sequence shown here is derived from an EMBL/GenBank/DDBJ whole genome shotgun (WGS) entry which is preliminary data.</text>
</comment>
<feature type="region of interest" description="Disordered" evidence="1">
    <location>
        <begin position="326"/>
        <end position="390"/>
    </location>
</feature>
<feature type="region of interest" description="Disordered" evidence="1">
    <location>
        <begin position="1"/>
        <end position="151"/>
    </location>
</feature>
<feature type="compositionally biased region" description="Polar residues" evidence="1">
    <location>
        <begin position="1"/>
        <end position="33"/>
    </location>
</feature>
<dbReference type="HOGENOM" id="CLU_460877_0_0_1"/>
<dbReference type="GO" id="GO:0007031">
    <property type="term" value="P:peroxisome organization"/>
    <property type="evidence" value="ECO:0007669"/>
    <property type="project" value="UniProtKB-ARBA"/>
</dbReference>
<gene>
    <name evidence="3" type="ORF">PIIN_09648</name>
</gene>
<dbReference type="Proteomes" id="UP000007148">
    <property type="component" value="Unassembled WGS sequence"/>
</dbReference>
<dbReference type="InterPro" id="IPR010482">
    <property type="entry name" value="TECPR1-like_DysF"/>
</dbReference>
<dbReference type="InParanoid" id="G4TWG5"/>